<protein>
    <recommendedName>
        <fullName evidence="3">histidine kinase</fullName>
        <ecNumber evidence="3">2.7.13.3</ecNumber>
    </recommendedName>
</protein>
<keyword evidence="10" id="KW-0067">ATP-binding</keyword>
<dbReference type="Gene3D" id="1.10.287.130">
    <property type="match status" value="1"/>
</dbReference>
<keyword evidence="4" id="KW-0597">Phosphoprotein</keyword>
<evidence type="ECO:0000256" key="1">
    <source>
        <dbReference type="ARBA" id="ARBA00000085"/>
    </source>
</evidence>
<dbReference type="GO" id="GO:0005524">
    <property type="term" value="F:ATP binding"/>
    <property type="evidence" value="ECO:0007669"/>
    <property type="project" value="UniProtKB-KW"/>
</dbReference>
<dbReference type="Pfam" id="PF02518">
    <property type="entry name" value="HATPase_c"/>
    <property type="match status" value="1"/>
</dbReference>
<accession>A0ABZ1CEE0</accession>
<gene>
    <name evidence="10" type="ORF">K1X11_011545</name>
</gene>
<evidence type="ECO:0000259" key="9">
    <source>
        <dbReference type="PROSITE" id="PS50109"/>
    </source>
</evidence>
<dbReference type="InterPro" id="IPR029095">
    <property type="entry name" value="NarX-like_N"/>
</dbReference>
<dbReference type="InterPro" id="IPR003594">
    <property type="entry name" value="HATPase_dom"/>
</dbReference>
<dbReference type="Pfam" id="PF00512">
    <property type="entry name" value="HisKA"/>
    <property type="match status" value="1"/>
</dbReference>
<dbReference type="Proteomes" id="UP000738431">
    <property type="component" value="Chromosome"/>
</dbReference>
<dbReference type="SMART" id="SM00387">
    <property type="entry name" value="HATPase_c"/>
    <property type="match status" value="1"/>
</dbReference>
<dbReference type="RefSeq" id="WP_221032033.1">
    <property type="nucleotide sequence ID" value="NZ_CP139781.1"/>
</dbReference>
<evidence type="ECO:0000256" key="2">
    <source>
        <dbReference type="ARBA" id="ARBA00004141"/>
    </source>
</evidence>
<organism evidence="10 11">
    <name type="scientific">Actomonas aquatica</name>
    <dbReference type="NCBI Taxonomy" id="2866162"/>
    <lineage>
        <taxon>Bacteria</taxon>
        <taxon>Pseudomonadati</taxon>
        <taxon>Verrucomicrobiota</taxon>
        <taxon>Opitutia</taxon>
        <taxon>Opitutales</taxon>
        <taxon>Opitutaceae</taxon>
        <taxon>Actomonas</taxon>
    </lineage>
</organism>
<keyword evidence="7 8" id="KW-0472">Membrane</keyword>
<dbReference type="Pfam" id="PF13675">
    <property type="entry name" value="PilJ"/>
    <property type="match status" value="1"/>
</dbReference>
<keyword evidence="11" id="KW-1185">Reference proteome</keyword>
<reference evidence="10 11" key="2">
    <citation type="submission" date="2023-12" db="EMBL/GenBank/DDBJ databases">
        <title>Description of an unclassified Opitutus bacterium of Verrucomicrobiota.</title>
        <authorList>
            <person name="Zhang D.-F."/>
        </authorList>
    </citation>
    <scope>NUCLEOTIDE SEQUENCE [LARGE SCALE GENOMIC DNA]</scope>
    <source>
        <strain evidence="10 11">WL0086</strain>
    </source>
</reference>
<evidence type="ECO:0000256" key="5">
    <source>
        <dbReference type="ARBA" id="ARBA00022692"/>
    </source>
</evidence>
<dbReference type="SUPFAM" id="SSF47384">
    <property type="entry name" value="Homodimeric domain of signal transducing histidine kinase"/>
    <property type="match status" value="1"/>
</dbReference>
<dbReference type="EMBL" id="CP139781">
    <property type="protein sequence ID" value="WRQ90043.1"/>
    <property type="molecule type" value="Genomic_DNA"/>
</dbReference>
<dbReference type="Gene3D" id="3.30.565.10">
    <property type="entry name" value="Histidine kinase-like ATPase, C-terminal domain"/>
    <property type="match status" value="1"/>
</dbReference>
<evidence type="ECO:0000256" key="3">
    <source>
        <dbReference type="ARBA" id="ARBA00012438"/>
    </source>
</evidence>
<evidence type="ECO:0000313" key="10">
    <source>
        <dbReference type="EMBL" id="WRQ90043.1"/>
    </source>
</evidence>
<dbReference type="PRINTS" id="PR00344">
    <property type="entry name" value="BCTRLSENSOR"/>
</dbReference>
<dbReference type="SUPFAM" id="SSF55874">
    <property type="entry name" value="ATPase domain of HSP90 chaperone/DNA topoisomerase II/histidine kinase"/>
    <property type="match status" value="1"/>
</dbReference>
<feature type="transmembrane region" description="Helical" evidence="8">
    <location>
        <begin position="27"/>
        <end position="50"/>
    </location>
</feature>
<dbReference type="PANTHER" id="PTHR43065:SF42">
    <property type="entry name" value="TWO-COMPONENT SENSOR PPRA"/>
    <property type="match status" value="1"/>
</dbReference>
<dbReference type="InterPro" id="IPR004358">
    <property type="entry name" value="Sig_transdc_His_kin-like_C"/>
</dbReference>
<dbReference type="InterPro" id="IPR003661">
    <property type="entry name" value="HisK_dim/P_dom"/>
</dbReference>
<proteinExistence type="predicted"/>
<evidence type="ECO:0000256" key="4">
    <source>
        <dbReference type="ARBA" id="ARBA00022553"/>
    </source>
</evidence>
<sequence>MSRPDESSPADTDSAESRRTARHFRRLYILALGTVALLAIGGQVLVQYALASQSRSGRVVNEAGFQRMLSQRLSLKLTLLERGAEAERAEQLAEIVRLRDQWRQAHLDLIESSRELAFGRAARSSIEDMFERVGHPLEAIATVVDRLEQGQELTPAMAAAVLHNQEVFLPLMDATVRELELSVAGRVAWLQKLELGLLLVTLAVLVVEALLVFRPAVARLQRTLVELERRRLETAGRLDSLRHLSAGIAHHFNNILTSVMGNAELIRIESKGDRQRMDFAEAQVQQCQRAADIVAELLLYSGNAQPQPRPVGLARWLRDAMDALPAPPAGVTLEVDIKEDTVARVDGDLLHKALEGLVANAYEAMTARQGRVTVTLDQDVLGEPKPMAGPYHLALPAGLYATLEVADAGVGISRYDLDHVFDPYFTRKSFGRGLGLASILGVAHAHHGGVQIESTEGEGTTVTLYLPLALESSADVVRRRQSVRDN</sequence>
<comment type="catalytic activity">
    <reaction evidence="1">
        <text>ATP + protein L-histidine = ADP + protein N-phospho-L-histidine.</text>
        <dbReference type="EC" id="2.7.13.3"/>
    </reaction>
</comment>
<keyword evidence="5 8" id="KW-0812">Transmembrane</keyword>
<feature type="domain" description="Histidine kinase" evidence="9">
    <location>
        <begin position="247"/>
        <end position="470"/>
    </location>
</feature>
<keyword evidence="6 8" id="KW-1133">Transmembrane helix</keyword>
<dbReference type="PANTHER" id="PTHR43065">
    <property type="entry name" value="SENSOR HISTIDINE KINASE"/>
    <property type="match status" value="1"/>
</dbReference>
<dbReference type="InterPro" id="IPR005467">
    <property type="entry name" value="His_kinase_dom"/>
</dbReference>
<evidence type="ECO:0000313" key="11">
    <source>
        <dbReference type="Proteomes" id="UP000738431"/>
    </source>
</evidence>
<evidence type="ECO:0000256" key="7">
    <source>
        <dbReference type="ARBA" id="ARBA00023136"/>
    </source>
</evidence>
<evidence type="ECO:0000256" key="8">
    <source>
        <dbReference type="SAM" id="Phobius"/>
    </source>
</evidence>
<name>A0ABZ1CEE0_9BACT</name>
<dbReference type="SMART" id="SM00388">
    <property type="entry name" value="HisKA"/>
    <property type="match status" value="1"/>
</dbReference>
<dbReference type="InterPro" id="IPR036890">
    <property type="entry name" value="HATPase_C_sf"/>
</dbReference>
<dbReference type="InterPro" id="IPR036097">
    <property type="entry name" value="HisK_dim/P_sf"/>
</dbReference>
<reference evidence="10 11" key="1">
    <citation type="submission" date="2021-08" db="EMBL/GenBank/DDBJ databases">
        <authorList>
            <person name="Zhang D."/>
            <person name="Zhang A."/>
            <person name="Wang L."/>
        </authorList>
    </citation>
    <scope>NUCLEOTIDE SEQUENCE [LARGE SCALE GENOMIC DNA]</scope>
    <source>
        <strain evidence="10 11">WL0086</strain>
    </source>
</reference>
<dbReference type="CDD" id="cd00082">
    <property type="entry name" value="HisKA"/>
    <property type="match status" value="1"/>
</dbReference>
<comment type="subcellular location">
    <subcellularLocation>
        <location evidence="2">Membrane</location>
        <topology evidence="2">Multi-pass membrane protein</topology>
    </subcellularLocation>
</comment>
<dbReference type="EC" id="2.7.13.3" evidence="3"/>
<dbReference type="PROSITE" id="PS50109">
    <property type="entry name" value="HIS_KIN"/>
    <property type="match status" value="1"/>
</dbReference>
<keyword evidence="10" id="KW-0547">Nucleotide-binding</keyword>
<evidence type="ECO:0000256" key="6">
    <source>
        <dbReference type="ARBA" id="ARBA00022989"/>
    </source>
</evidence>